<dbReference type="Gene3D" id="3.90.75.20">
    <property type="match status" value="1"/>
</dbReference>
<dbReference type="Pfam" id="PF07463">
    <property type="entry name" value="NUMOD4"/>
    <property type="match status" value="1"/>
</dbReference>
<keyword evidence="2" id="KW-0378">Hydrolase</keyword>
<gene>
    <name evidence="2" type="ORF">LCIVAC01_01000</name>
</gene>
<sequence>MSKQTEEKEEWRTISENKKYEVSNLGQIRNKKTKRILKKYITDNGYERIGLSLQNRQKQHHIHRLVALAFILNPNDFPEVNHLDKIEQIIELKI</sequence>
<keyword evidence="2" id="KW-0255">Endonuclease</keyword>
<dbReference type="GO" id="GO:0016788">
    <property type="term" value="F:hydrolase activity, acting on ester bonds"/>
    <property type="evidence" value="ECO:0007669"/>
    <property type="project" value="InterPro"/>
</dbReference>
<accession>A0A481YQ03</accession>
<reference evidence="2" key="1">
    <citation type="journal article" date="2019" name="MBio">
        <title>Virus Genomes from Deep Sea Sediments Expand the Ocean Megavirome and Support Independent Origins of Viral Gigantism.</title>
        <authorList>
            <person name="Backstrom D."/>
            <person name="Yutin N."/>
            <person name="Jorgensen S.L."/>
            <person name="Dharamshi J."/>
            <person name="Homa F."/>
            <person name="Zaremba-Niedwiedzka K."/>
            <person name="Spang A."/>
            <person name="Wolf Y.I."/>
            <person name="Koonin E.V."/>
            <person name="Ettema T.J."/>
        </authorList>
    </citation>
    <scope>NUCLEOTIDE SEQUENCE</scope>
</reference>
<dbReference type="EMBL" id="MK500313">
    <property type="protein sequence ID" value="QBK85291.1"/>
    <property type="molecule type" value="Genomic_DNA"/>
</dbReference>
<evidence type="ECO:0000313" key="2">
    <source>
        <dbReference type="EMBL" id="QBK85291.1"/>
    </source>
</evidence>
<protein>
    <submittedName>
        <fullName evidence="2">HNH endonuclease</fullName>
    </submittedName>
</protein>
<organism evidence="2">
    <name type="scientific">Iridovirus LCIVAC01</name>
    <dbReference type="NCBI Taxonomy" id="2506607"/>
    <lineage>
        <taxon>Viruses</taxon>
        <taxon>Varidnaviria</taxon>
        <taxon>Bamfordvirae</taxon>
        <taxon>Nucleocytoviricota</taxon>
        <taxon>Megaviricetes</taxon>
        <taxon>Pimascovirales</taxon>
        <taxon>Pimascovirales incertae sedis</taxon>
        <taxon>Iridoviridae</taxon>
    </lineage>
</organism>
<feature type="domain" description="NUMOD4" evidence="1">
    <location>
        <begin position="9"/>
        <end position="52"/>
    </location>
</feature>
<proteinExistence type="predicted"/>
<dbReference type="InterPro" id="IPR010902">
    <property type="entry name" value="NUMOD4"/>
</dbReference>
<dbReference type="GO" id="GO:0004519">
    <property type="term" value="F:endonuclease activity"/>
    <property type="evidence" value="ECO:0007669"/>
    <property type="project" value="UniProtKB-KW"/>
</dbReference>
<name>A0A481YQ03_9VIRU</name>
<dbReference type="SUPFAM" id="SSF54060">
    <property type="entry name" value="His-Me finger endonucleases"/>
    <property type="match status" value="1"/>
</dbReference>
<dbReference type="InterPro" id="IPR044925">
    <property type="entry name" value="His-Me_finger_sf"/>
</dbReference>
<keyword evidence="2" id="KW-0540">Nuclease</keyword>
<evidence type="ECO:0000259" key="1">
    <source>
        <dbReference type="Pfam" id="PF07463"/>
    </source>
</evidence>